<evidence type="ECO:0000256" key="6">
    <source>
        <dbReference type="ARBA" id="ARBA00022989"/>
    </source>
</evidence>
<gene>
    <name evidence="10" type="ORF">BFL37_00025</name>
</gene>
<evidence type="ECO:0000256" key="3">
    <source>
        <dbReference type="ARBA" id="ARBA00022448"/>
    </source>
</evidence>
<dbReference type="PANTHER" id="PTHR43057">
    <property type="entry name" value="ARSENITE EFFLUX TRANSPORTER"/>
    <property type="match status" value="1"/>
</dbReference>
<comment type="subcellular location">
    <subcellularLocation>
        <location evidence="1">Cell membrane</location>
        <topology evidence="1">Multi-pass membrane protein</topology>
    </subcellularLocation>
</comment>
<dbReference type="RefSeq" id="WP_172403699.1">
    <property type="nucleotide sequence ID" value="NZ_MDJZ01000001.1"/>
</dbReference>
<dbReference type="EMBL" id="MDJZ01000001">
    <property type="protein sequence ID" value="OUE28231.1"/>
    <property type="molecule type" value="Genomic_DNA"/>
</dbReference>
<protein>
    <submittedName>
        <fullName evidence="10">Sodium Bile acid symporter family protein</fullName>
    </submittedName>
</protein>
<feature type="compositionally biased region" description="Basic and acidic residues" evidence="8">
    <location>
        <begin position="335"/>
        <end position="344"/>
    </location>
</feature>
<dbReference type="GO" id="GO:0015297">
    <property type="term" value="F:antiporter activity"/>
    <property type="evidence" value="ECO:0007669"/>
    <property type="project" value="InterPro"/>
</dbReference>
<dbReference type="GO" id="GO:0015105">
    <property type="term" value="F:arsenite transmembrane transporter activity"/>
    <property type="evidence" value="ECO:0007669"/>
    <property type="project" value="TreeGrafter"/>
</dbReference>
<evidence type="ECO:0000256" key="1">
    <source>
        <dbReference type="ARBA" id="ARBA00004651"/>
    </source>
</evidence>
<feature type="transmembrane region" description="Helical" evidence="9">
    <location>
        <begin position="165"/>
        <end position="183"/>
    </location>
</feature>
<feature type="transmembrane region" description="Helical" evidence="9">
    <location>
        <begin position="96"/>
        <end position="114"/>
    </location>
</feature>
<dbReference type="GO" id="GO:0015104">
    <property type="term" value="F:antimonite transmembrane transporter activity"/>
    <property type="evidence" value="ECO:0007669"/>
    <property type="project" value="TreeGrafter"/>
</dbReference>
<comment type="caution">
    <text evidence="10">The sequence shown here is derived from an EMBL/GenBank/DDBJ whole genome shotgun (WGS) entry which is preliminary data.</text>
</comment>
<keyword evidence="5 9" id="KW-0812">Transmembrane</keyword>
<dbReference type="Proteomes" id="UP000195101">
    <property type="component" value="Unassembled WGS sequence"/>
</dbReference>
<feature type="transmembrane region" description="Helical" evidence="9">
    <location>
        <begin position="290"/>
        <end position="312"/>
    </location>
</feature>
<accession>A0A251YVI3</accession>
<dbReference type="InterPro" id="IPR004706">
    <property type="entry name" value="Arsenical-R_Acr3"/>
</dbReference>
<evidence type="ECO:0000256" key="7">
    <source>
        <dbReference type="ARBA" id="ARBA00023136"/>
    </source>
</evidence>
<dbReference type="GO" id="GO:0005886">
    <property type="term" value="C:plasma membrane"/>
    <property type="evidence" value="ECO:0007669"/>
    <property type="project" value="UniProtKB-SubCell"/>
</dbReference>
<evidence type="ECO:0000313" key="11">
    <source>
        <dbReference type="Proteomes" id="UP000195101"/>
    </source>
</evidence>
<feature type="region of interest" description="Disordered" evidence="8">
    <location>
        <begin position="321"/>
        <end position="344"/>
    </location>
</feature>
<evidence type="ECO:0000256" key="8">
    <source>
        <dbReference type="SAM" id="MobiDB-lite"/>
    </source>
</evidence>
<feature type="transmembrane region" description="Helical" evidence="9">
    <location>
        <begin position="126"/>
        <end position="145"/>
    </location>
</feature>
<keyword evidence="3" id="KW-0813">Transport</keyword>
<dbReference type="AlphaFoldDB" id="A0A251YVI3"/>
<reference evidence="10 11" key="1">
    <citation type="submission" date="2016-08" db="EMBL/GenBank/DDBJ databases">
        <title>Genome sequence of Clavibacter michiganensis spp strain CFBP8019.</title>
        <authorList>
            <person name="Thapa S.P."/>
            <person name="Coaker G."/>
            <person name="Jacques M.-A."/>
        </authorList>
    </citation>
    <scope>NUCLEOTIDE SEQUENCE [LARGE SCALE GENOMIC DNA]</scope>
    <source>
        <strain evidence="10">CFBP8019</strain>
    </source>
</reference>
<dbReference type="Gene3D" id="1.20.1530.20">
    <property type="match status" value="1"/>
</dbReference>
<evidence type="ECO:0000256" key="9">
    <source>
        <dbReference type="SAM" id="Phobius"/>
    </source>
</evidence>
<evidence type="ECO:0000256" key="2">
    <source>
        <dbReference type="ARBA" id="ARBA00010110"/>
    </source>
</evidence>
<feature type="transmembrane region" description="Helical" evidence="9">
    <location>
        <begin position="203"/>
        <end position="222"/>
    </location>
</feature>
<organism evidence="10 11">
    <name type="scientific">Clavibacter michiganensis</name>
    <dbReference type="NCBI Taxonomy" id="28447"/>
    <lineage>
        <taxon>Bacteria</taxon>
        <taxon>Bacillati</taxon>
        <taxon>Actinomycetota</taxon>
        <taxon>Actinomycetes</taxon>
        <taxon>Micrococcales</taxon>
        <taxon>Microbacteriaceae</taxon>
        <taxon>Clavibacter</taxon>
    </lineage>
</organism>
<feature type="transmembrane region" description="Helical" evidence="9">
    <location>
        <begin position="228"/>
        <end position="247"/>
    </location>
</feature>
<keyword evidence="6 9" id="KW-1133">Transmembrane helix</keyword>
<dbReference type="InterPro" id="IPR038770">
    <property type="entry name" value="Na+/solute_symporter_sf"/>
</dbReference>
<feature type="transmembrane region" description="Helical" evidence="9">
    <location>
        <begin position="263"/>
        <end position="284"/>
    </location>
</feature>
<sequence>MPTPARALLLFLGAIAVGSLVGVASPDTGAVLAGGVDPTVLLLVTVLFVEVDLSGLRLRRLREAPRFLAVAWLANFVLMPLLGFAIASLFLSGAPLLFAGVVIYFTAPCTDWFLGFTRLAGGSTSLGAVLLPVNMVTQLLLYPFLLSALVHADAVQDPVAIGETLLRWCVTPALIAILVRVLVSRALPTAVRERVRGLPGRLVPVIIAALIVQIFAANIVTIRDHADAFVALLGAVVLFFAIGYLLIDRLSNALRLEHPERALLAMTTAARNAPLMLGLTTVALPDQPLVAAAIVIGMLIEFPHLAGITWLLTRRRRATPRQNARGMGDAGHPSVHGERPAPAP</sequence>
<dbReference type="InterPro" id="IPR002657">
    <property type="entry name" value="BilAc:Na_symport/Acr3"/>
</dbReference>
<proteinExistence type="inferred from homology"/>
<keyword evidence="7 9" id="KW-0472">Membrane</keyword>
<keyword evidence="4" id="KW-1003">Cell membrane</keyword>
<dbReference type="Pfam" id="PF01758">
    <property type="entry name" value="SBF"/>
    <property type="match status" value="1"/>
</dbReference>
<dbReference type="PANTHER" id="PTHR43057:SF1">
    <property type="entry name" value="ARSENICAL-RESISTANCE PROTEIN 3"/>
    <property type="match status" value="1"/>
</dbReference>
<evidence type="ECO:0000313" key="10">
    <source>
        <dbReference type="EMBL" id="OUE28231.1"/>
    </source>
</evidence>
<feature type="transmembrane region" description="Helical" evidence="9">
    <location>
        <begin position="67"/>
        <end position="90"/>
    </location>
</feature>
<comment type="similarity">
    <text evidence="2">Belongs to the arsenical resistance-3 (ACR3) (TC 2.A.59) family.</text>
</comment>
<name>A0A251YVI3_9MICO</name>
<keyword evidence="11" id="KW-1185">Reference proteome</keyword>
<evidence type="ECO:0000256" key="5">
    <source>
        <dbReference type="ARBA" id="ARBA00022692"/>
    </source>
</evidence>
<feature type="transmembrane region" description="Helical" evidence="9">
    <location>
        <begin position="36"/>
        <end position="55"/>
    </location>
</feature>
<evidence type="ECO:0000256" key="4">
    <source>
        <dbReference type="ARBA" id="ARBA00022475"/>
    </source>
</evidence>